<dbReference type="Proteomes" id="UP000186785">
    <property type="component" value="Unassembled WGS sequence"/>
</dbReference>
<dbReference type="RefSeq" id="WP_073709692.1">
    <property type="nucleotide sequence ID" value="NZ_MQSV01000005.1"/>
</dbReference>
<evidence type="ECO:0000256" key="1">
    <source>
        <dbReference type="ARBA" id="ARBA00022801"/>
    </source>
</evidence>
<dbReference type="STRING" id="1921764.BSR28_04670"/>
<keyword evidence="4" id="KW-0812">Transmembrane</keyword>
<dbReference type="Gene3D" id="2.40.260.10">
    <property type="entry name" value="Sortase"/>
    <property type="match status" value="1"/>
</dbReference>
<reference evidence="5 6" key="1">
    <citation type="submission" date="2016-11" db="EMBL/GenBank/DDBJ databases">
        <title>Actinomyces gypaetusis sp. nov. isolated from the vulture Gypaetus barbatus in Qinghai Tibet Plateau China.</title>
        <authorList>
            <person name="Meng X."/>
        </authorList>
    </citation>
    <scope>NUCLEOTIDE SEQUENCE [LARGE SCALE GENOMIC DNA]</scope>
    <source>
        <strain evidence="5 6">VUL4_2</strain>
    </source>
</reference>
<name>A0A1Q5PKG2_9ACTO</name>
<evidence type="ECO:0000313" key="6">
    <source>
        <dbReference type="Proteomes" id="UP000186785"/>
    </source>
</evidence>
<keyword evidence="6" id="KW-1185">Reference proteome</keyword>
<keyword evidence="1" id="KW-0378">Hydrolase</keyword>
<dbReference type="NCBIfam" id="NF033745">
    <property type="entry name" value="class_C_sortase"/>
    <property type="match status" value="1"/>
</dbReference>
<organism evidence="5 6">
    <name type="scientific">Boudabousia liubingyangii</name>
    <dbReference type="NCBI Taxonomy" id="1921764"/>
    <lineage>
        <taxon>Bacteria</taxon>
        <taxon>Bacillati</taxon>
        <taxon>Actinomycetota</taxon>
        <taxon>Actinomycetes</taxon>
        <taxon>Actinomycetales</taxon>
        <taxon>Actinomycetaceae</taxon>
        <taxon>Boudabousia</taxon>
    </lineage>
</organism>
<dbReference type="GO" id="GO:0016787">
    <property type="term" value="F:hydrolase activity"/>
    <property type="evidence" value="ECO:0007669"/>
    <property type="project" value="UniProtKB-KW"/>
</dbReference>
<dbReference type="EMBL" id="MQSV01000005">
    <property type="protein sequence ID" value="OKL46671.1"/>
    <property type="molecule type" value="Genomic_DNA"/>
</dbReference>
<dbReference type="CDD" id="cd05827">
    <property type="entry name" value="Sortase_C"/>
    <property type="match status" value="1"/>
</dbReference>
<keyword evidence="4" id="KW-1133">Transmembrane helix</keyword>
<feature type="active site" description="Acyl-thioester intermediate" evidence="2">
    <location>
        <position position="229"/>
    </location>
</feature>
<sequence>MTEVATKPDAPKRQRTKPKRNLQLLAPLIGALLGIAMLLYPVISTRQHNAEQQRIANESLHAVTNLTPVQKNTLLEDADEYNKELASGLILDPFIEDVAPNSPEYKQYLQKLNADEVMGTVRVPAVNINLPIYHGTFDDVLGKGVGHLFGSSLPVGGVDTHSVLTGHTGLPNATLFDHLDKVKKGDDIYLSVAGRHLKYKVNDIRVVKPEETSSLVRQPGRDLVTLITCTPYGINSHRLLVTGERVPMEKTDEAKVLTPQPIENPWEWWMIGLVAGASVAGLLVLLLFYMIFFGGRKKDEEEDENQTPAAAAEEIPENTEQ</sequence>
<evidence type="ECO:0000256" key="2">
    <source>
        <dbReference type="PIRSR" id="PIRSR605754-1"/>
    </source>
</evidence>
<dbReference type="NCBIfam" id="TIGR01076">
    <property type="entry name" value="sortase_fam"/>
    <property type="match status" value="1"/>
</dbReference>
<proteinExistence type="predicted"/>
<evidence type="ECO:0000313" key="5">
    <source>
        <dbReference type="EMBL" id="OKL46671.1"/>
    </source>
</evidence>
<feature type="transmembrane region" description="Helical" evidence="4">
    <location>
        <begin position="268"/>
        <end position="292"/>
    </location>
</feature>
<protein>
    <recommendedName>
        <fullName evidence="7">Class C sortase</fullName>
    </recommendedName>
</protein>
<keyword evidence="4" id="KW-0472">Membrane</keyword>
<dbReference type="Pfam" id="PF04203">
    <property type="entry name" value="Sortase"/>
    <property type="match status" value="1"/>
</dbReference>
<evidence type="ECO:0008006" key="7">
    <source>
        <dbReference type="Google" id="ProtNLM"/>
    </source>
</evidence>
<gene>
    <name evidence="5" type="ORF">BSR29_07605</name>
</gene>
<dbReference type="AlphaFoldDB" id="A0A1Q5PKG2"/>
<dbReference type="SUPFAM" id="SSF63817">
    <property type="entry name" value="Sortase"/>
    <property type="match status" value="1"/>
</dbReference>
<feature type="transmembrane region" description="Helical" evidence="4">
    <location>
        <begin position="22"/>
        <end position="43"/>
    </location>
</feature>
<feature type="region of interest" description="Disordered" evidence="3">
    <location>
        <begin position="298"/>
        <end position="321"/>
    </location>
</feature>
<evidence type="ECO:0000256" key="3">
    <source>
        <dbReference type="SAM" id="MobiDB-lite"/>
    </source>
</evidence>
<dbReference type="InterPro" id="IPR005754">
    <property type="entry name" value="Sortase"/>
</dbReference>
<accession>A0A1Q5PKG2</accession>
<evidence type="ECO:0000256" key="4">
    <source>
        <dbReference type="SAM" id="Phobius"/>
    </source>
</evidence>
<dbReference type="InterPro" id="IPR023365">
    <property type="entry name" value="Sortase_dom-sf"/>
</dbReference>
<dbReference type="InterPro" id="IPR042002">
    <property type="entry name" value="Sortase_C"/>
</dbReference>
<comment type="caution">
    <text evidence="5">The sequence shown here is derived from an EMBL/GenBank/DDBJ whole genome shotgun (WGS) entry which is preliminary data.</text>
</comment>
<feature type="active site" description="Proton donor/acceptor" evidence="2">
    <location>
        <position position="167"/>
    </location>
</feature>
<dbReference type="OrthoDB" id="5242161at2"/>